<name>A0A3S1BR27_ELYCH</name>
<dbReference type="STRING" id="188477.A0A3S1BR27"/>
<accession>A0A3S1BR27</accession>
<dbReference type="PANTHER" id="PTHR11969">
    <property type="entry name" value="MAX DIMERIZATION, MAD"/>
    <property type="match status" value="1"/>
</dbReference>
<feature type="region of interest" description="Disordered" evidence="7">
    <location>
        <begin position="654"/>
        <end position="682"/>
    </location>
</feature>
<dbReference type="InterPro" id="IPR036638">
    <property type="entry name" value="HLH_DNA-bd_sf"/>
</dbReference>
<feature type="domain" description="BHLH" evidence="8">
    <location>
        <begin position="78"/>
        <end position="129"/>
    </location>
</feature>
<keyword evidence="3" id="KW-0238">DNA-binding</keyword>
<feature type="region of interest" description="Disordered" evidence="7">
    <location>
        <begin position="15"/>
        <end position="82"/>
    </location>
</feature>
<protein>
    <recommendedName>
        <fullName evidence="8">BHLH domain-containing protein</fullName>
    </recommendedName>
</protein>
<dbReference type="SUPFAM" id="SSF47459">
    <property type="entry name" value="HLH, helix-loop-helix DNA-binding domain"/>
    <property type="match status" value="1"/>
</dbReference>
<gene>
    <name evidence="9" type="ORF">EGW08_019385</name>
</gene>
<feature type="region of interest" description="Disordered" evidence="7">
    <location>
        <begin position="201"/>
        <end position="270"/>
    </location>
</feature>
<dbReference type="Gene3D" id="4.10.280.10">
    <property type="entry name" value="Helix-loop-helix DNA-binding domain"/>
    <property type="match status" value="1"/>
</dbReference>
<keyword evidence="6" id="KW-0175">Coiled coil</keyword>
<evidence type="ECO:0000256" key="1">
    <source>
        <dbReference type="ARBA" id="ARBA00004123"/>
    </source>
</evidence>
<dbReference type="SMART" id="SM00353">
    <property type="entry name" value="HLH"/>
    <property type="match status" value="1"/>
</dbReference>
<evidence type="ECO:0000256" key="7">
    <source>
        <dbReference type="SAM" id="MobiDB-lite"/>
    </source>
</evidence>
<feature type="compositionally biased region" description="Low complexity" evidence="7">
    <location>
        <begin position="666"/>
        <end position="682"/>
    </location>
</feature>
<feature type="region of interest" description="Disordered" evidence="7">
    <location>
        <begin position="318"/>
        <end position="351"/>
    </location>
</feature>
<comment type="caution">
    <text evidence="9">The sequence shown here is derived from an EMBL/GenBank/DDBJ whole genome shotgun (WGS) entry which is preliminary data.</text>
</comment>
<evidence type="ECO:0000313" key="9">
    <source>
        <dbReference type="EMBL" id="RUS72848.1"/>
    </source>
</evidence>
<feature type="compositionally biased region" description="Polar residues" evidence="7">
    <location>
        <begin position="29"/>
        <end position="38"/>
    </location>
</feature>
<dbReference type="GO" id="GO:0000978">
    <property type="term" value="F:RNA polymerase II cis-regulatory region sequence-specific DNA binding"/>
    <property type="evidence" value="ECO:0007669"/>
    <property type="project" value="TreeGrafter"/>
</dbReference>
<keyword evidence="2" id="KW-0805">Transcription regulation</keyword>
<keyword evidence="10" id="KW-1185">Reference proteome</keyword>
<feature type="compositionally biased region" description="Basic and acidic residues" evidence="7">
    <location>
        <begin position="318"/>
        <end position="330"/>
    </location>
</feature>
<dbReference type="GO" id="GO:0046983">
    <property type="term" value="F:protein dimerization activity"/>
    <property type="evidence" value="ECO:0007669"/>
    <property type="project" value="InterPro"/>
</dbReference>
<comment type="subcellular location">
    <subcellularLocation>
        <location evidence="1">Nucleus</location>
    </subcellularLocation>
</comment>
<dbReference type="OrthoDB" id="419455at2759"/>
<dbReference type="AlphaFoldDB" id="A0A3S1BR27"/>
<organism evidence="9 10">
    <name type="scientific">Elysia chlorotica</name>
    <name type="common">Eastern emerald elysia</name>
    <name type="synonym">Sea slug</name>
    <dbReference type="NCBI Taxonomy" id="188477"/>
    <lineage>
        <taxon>Eukaryota</taxon>
        <taxon>Metazoa</taxon>
        <taxon>Spiralia</taxon>
        <taxon>Lophotrochozoa</taxon>
        <taxon>Mollusca</taxon>
        <taxon>Gastropoda</taxon>
        <taxon>Heterobranchia</taxon>
        <taxon>Euthyneura</taxon>
        <taxon>Panpulmonata</taxon>
        <taxon>Sacoglossa</taxon>
        <taxon>Placobranchoidea</taxon>
        <taxon>Plakobranchidae</taxon>
        <taxon>Elysia</taxon>
    </lineage>
</organism>
<feature type="compositionally biased region" description="Polar residues" evidence="7">
    <location>
        <begin position="654"/>
        <end position="665"/>
    </location>
</feature>
<dbReference type="GO" id="GO:0000981">
    <property type="term" value="F:DNA-binding transcription factor activity, RNA polymerase II-specific"/>
    <property type="evidence" value="ECO:0007669"/>
    <property type="project" value="TreeGrafter"/>
</dbReference>
<evidence type="ECO:0000259" key="8">
    <source>
        <dbReference type="PROSITE" id="PS50888"/>
    </source>
</evidence>
<sequence>MDLLLQAAKVLELEQSSDVGSDRVLPRSTRGSIFQPTPRSRGENSENSDGSLSYSENGLMGGEDDAPLAERRRAGGAGTREVHNQLEKNRRKQLRECFSQLQQVVPSLENKRVATQSILQGAIKHIKNLKKKDVEQEREIQMLAKRKSELKKKYDIEFNKCTEEQHRAAEVILQAIRSRSGPGAIVPPPAVPVAVAARVAPRVEEDGHTSDSTTTASEGPCNEGDFSEDEVSQGPPQHAAYPVRLERKRKSEARGSAFQSKAHFDGPGVSSALHRKSGSFGSKSLHHLSSSVSSSSLALKHMLEQKKKNQESIVPALESKHGAHDGHSSSKAENFVSNLRPVAPTPSTMSDQIKSIPLASKGSAKSASSLTSSYPMISNHLASSIYKPILGPQGKSQPSTSPLVDIWTTSTRSLLGTKAPEVRTAPVTPVKVTGGDLASSVLLKGEGSAGRLLQSSLSLPSFSSPGLLGPIFTSTAQASVHSIPSVTGIPTVVSSNNSKFQLQQAISAGLKTPEAKRFESPFILSPKTLPVLQSADLQGAALLGKNIIGSNTSIASLQPMAAASPLSSADWSNSKIVNAIIPLTPASFLRGMPLQGGVGPLASFASGAAIPVSVASMRNPITTTSWVSVSPNSSSMSVKAGLDAQAVKIESHLGSHNNSLLGPNTSSSSSKQDPLSTAMSSLSSSNTSVGSLLAAGGVTVNSSLTSAPGLSNTAIDLSNKQVIGSVLAQTSASTSPSAAATVTLSLPDGLKPMSFASTFLPLTWTTNVPLAAGVGSHTGATISGAPAGQLRLFAPLSQTASLTNGQSMNGLMPTVVQLGTSGQMALLQHHPHLQVQTNHPQHLFAQPIVVMTTQTSSGPLSTSHTQTGLASVSGASLNTTVSSSSLL</sequence>
<reference evidence="9 10" key="1">
    <citation type="submission" date="2019-01" db="EMBL/GenBank/DDBJ databases">
        <title>A draft genome assembly of the solar-powered sea slug Elysia chlorotica.</title>
        <authorList>
            <person name="Cai H."/>
            <person name="Li Q."/>
            <person name="Fang X."/>
            <person name="Li J."/>
            <person name="Curtis N.E."/>
            <person name="Altenburger A."/>
            <person name="Shibata T."/>
            <person name="Feng M."/>
            <person name="Maeda T."/>
            <person name="Schwartz J.A."/>
            <person name="Shigenobu S."/>
            <person name="Lundholm N."/>
            <person name="Nishiyama T."/>
            <person name="Yang H."/>
            <person name="Hasebe M."/>
            <person name="Li S."/>
            <person name="Pierce S.K."/>
            <person name="Wang J."/>
        </authorList>
    </citation>
    <scope>NUCLEOTIDE SEQUENCE [LARGE SCALE GENOMIC DNA]</scope>
    <source>
        <strain evidence="9">EC2010</strain>
        <tissue evidence="9">Whole organism of an adult</tissue>
    </source>
</reference>
<dbReference type="GO" id="GO:0005634">
    <property type="term" value="C:nucleus"/>
    <property type="evidence" value="ECO:0007669"/>
    <property type="project" value="UniProtKB-SubCell"/>
</dbReference>
<evidence type="ECO:0000313" key="10">
    <source>
        <dbReference type="Proteomes" id="UP000271974"/>
    </source>
</evidence>
<evidence type="ECO:0000256" key="4">
    <source>
        <dbReference type="ARBA" id="ARBA00023163"/>
    </source>
</evidence>
<keyword evidence="5" id="KW-0539">Nucleus</keyword>
<dbReference type="Pfam" id="PF00010">
    <property type="entry name" value="HLH"/>
    <property type="match status" value="1"/>
</dbReference>
<keyword evidence="4" id="KW-0804">Transcription</keyword>
<dbReference type="PROSITE" id="PS50888">
    <property type="entry name" value="BHLH"/>
    <property type="match status" value="1"/>
</dbReference>
<feature type="compositionally biased region" description="Polar residues" evidence="7">
    <location>
        <begin position="45"/>
        <end position="56"/>
    </location>
</feature>
<feature type="coiled-coil region" evidence="6">
    <location>
        <begin position="126"/>
        <end position="153"/>
    </location>
</feature>
<evidence type="ECO:0000256" key="2">
    <source>
        <dbReference type="ARBA" id="ARBA00023015"/>
    </source>
</evidence>
<dbReference type="PANTHER" id="PTHR11969:SF99">
    <property type="entry name" value="MAX-BINDING PROTEIN MNT"/>
    <property type="match status" value="1"/>
</dbReference>
<proteinExistence type="predicted"/>
<dbReference type="Proteomes" id="UP000271974">
    <property type="component" value="Unassembled WGS sequence"/>
</dbReference>
<dbReference type="InterPro" id="IPR011598">
    <property type="entry name" value="bHLH_dom"/>
</dbReference>
<evidence type="ECO:0000256" key="5">
    <source>
        <dbReference type="ARBA" id="ARBA00023242"/>
    </source>
</evidence>
<evidence type="ECO:0000256" key="3">
    <source>
        <dbReference type="ARBA" id="ARBA00023125"/>
    </source>
</evidence>
<evidence type="ECO:0000256" key="6">
    <source>
        <dbReference type="SAM" id="Coils"/>
    </source>
</evidence>
<dbReference type="EMBL" id="RQTK01001009">
    <property type="protein sequence ID" value="RUS72848.1"/>
    <property type="molecule type" value="Genomic_DNA"/>
</dbReference>